<comment type="caution">
    <text evidence="1">The sequence shown here is derived from an EMBL/GenBank/DDBJ whole genome shotgun (WGS) entry which is preliminary data.</text>
</comment>
<dbReference type="Proteomes" id="UP000660885">
    <property type="component" value="Unassembled WGS sequence"/>
</dbReference>
<evidence type="ECO:0000313" key="2">
    <source>
        <dbReference type="Proteomes" id="UP000660885"/>
    </source>
</evidence>
<organism evidence="1 2">
    <name type="scientific">Belnapia arida</name>
    <dbReference type="NCBI Taxonomy" id="2804533"/>
    <lineage>
        <taxon>Bacteria</taxon>
        <taxon>Pseudomonadati</taxon>
        <taxon>Pseudomonadota</taxon>
        <taxon>Alphaproteobacteria</taxon>
        <taxon>Acetobacterales</taxon>
        <taxon>Roseomonadaceae</taxon>
        <taxon>Belnapia</taxon>
    </lineage>
</organism>
<reference evidence="1 2" key="1">
    <citation type="submission" date="2021-01" db="EMBL/GenBank/DDBJ databases">
        <title>Belnapia mucosa sp. nov. and Belnapia arida sp. nov., isolated from the Tabernas Desert (Almeria, Spain).</title>
        <authorList>
            <person name="Molina-Menor E."/>
            <person name="Vidal-Verdu A."/>
            <person name="Calonge A."/>
            <person name="Satari L."/>
            <person name="Pereto J."/>
            <person name="Porcar M."/>
        </authorList>
    </citation>
    <scope>NUCLEOTIDE SEQUENCE [LARGE SCALE GENOMIC DNA]</scope>
    <source>
        <strain evidence="1 2">T18</strain>
    </source>
</reference>
<sequence>MLPLFCRHGRATPLFWPSVETATLKDRRNGYKYQSLVRPAEALPIGITVCLVADRSFGDRKPYRLLTEDLKLDFVIHCHSSIALTACYGKARHAADRVGKDGRARILRGAAVTAFLRVGGAS</sequence>
<dbReference type="EMBL" id="JAETWB010000028">
    <property type="protein sequence ID" value="MBL6081481.1"/>
    <property type="molecule type" value="Genomic_DNA"/>
</dbReference>
<accession>A0ABS1U9W7</accession>
<proteinExistence type="predicted"/>
<protein>
    <recommendedName>
        <fullName evidence="3">DDE Tnp4 domain-containing protein</fullName>
    </recommendedName>
</protein>
<dbReference type="RefSeq" id="WP_202834703.1">
    <property type="nucleotide sequence ID" value="NZ_JAETWB010000028.1"/>
</dbReference>
<name>A0ABS1U9W7_9PROT</name>
<keyword evidence="2" id="KW-1185">Reference proteome</keyword>
<evidence type="ECO:0008006" key="3">
    <source>
        <dbReference type="Google" id="ProtNLM"/>
    </source>
</evidence>
<gene>
    <name evidence="1" type="ORF">JMJ56_26165</name>
</gene>
<evidence type="ECO:0000313" key="1">
    <source>
        <dbReference type="EMBL" id="MBL6081481.1"/>
    </source>
</evidence>